<accession>A0A9P0E7E6</accession>
<sequence length="134" mass="14818">MEFPKACTSTKQMMPVLYDVITETIKTECPIPPGPACPDALMVTAKEGSPYADILRTIKSYPDLQDIGDNVQKIRKCTLLQHQSPSSVELETTRKDGANSYCDSTKMADKAEVTCKRDPVVSELKDFDELTVAE</sequence>
<organism evidence="1 2">
    <name type="scientific">Nezara viridula</name>
    <name type="common">Southern green stink bug</name>
    <name type="synonym">Cimex viridulus</name>
    <dbReference type="NCBI Taxonomy" id="85310"/>
    <lineage>
        <taxon>Eukaryota</taxon>
        <taxon>Metazoa</taxon>
        <taxon>Ecdysozoa</taxon>
        <taxon>Arthropoda</taxon>
        <taxon>Hexapoda</taxon>
        <taxon>Insecta</taxon>
        <taxon>Pterygota</taxon>
        <taxon>Neoptera</taxon>
        <taxon>Paraneoptera</taxon>
        <taxon>Hemiptera</taxon>
        <taxon>Heteroptera</taxon>
        <taxon>Panheteroptera</taxon>
        <taxon>Pentatomomorpha</taxon>
        <taxon>Pentatomoidea</taxon>
        <taxon>Pentatomidae</taxon>
        <taxon>Pentatominae</taxon>
        <taxon>Nezara</taxon>
    </lineage>
</organism>
<dbReference type="AlphaFoldDB" id="A0A9P0E7E6"/>
<dbReference type="OrthoDB" id="8057216at2759"/>
<dbReference type="Proteomes" id="UP001152798">
    <property type="component" value="Chromosome 1"/>
</dbReference>
<reference evidence="1" key="1">
    <citation type="submission" date="2022-01" db="EMBL/GenBank/DDBJ databases">
        <authorList>
            <person name="King R."/>
        </authorList>
    </citation>
    <scope>NUCLEOTIDE SEQUENCE</scope>
</reference>
<keyword evidence="2" id="KW-1185">Reference proteome</keyword>
<evidence type="ECO:0000313" key="1">
    <source>
        <dbReference type="EMBL" id="CAH1392225.1"/>
    </source>
</evidence>
<gene>
    <name evidence="1" type="ORF">NEZAVI_LOCUS3087</name>
</gene>
<name>A0A9P0E7E6_NEZVI</name>
<dbReference type="EMBL" id="OV725077">
    <property type="protein sequence ID" value="CAH1392225.1"/>
    <property type="molecule type" value="Genomic_DNA"/>
</dbReference>
<evidence type="ECO:0000313" key="2">
    <source>
        <dbReference type="Proteomes" id="UP001152798"/>
    </source>
</evidence>
<protein>
    <submittedName>
        <fullName evidence="1">Uncharacterized protein</fullName>
    </submittedName>
</protein>
<proteinExistence type="predicted"/>